<dbReference type="SUPFAM" id="SSF100985">
    <property type="entry name" value="Sporulation inhibitor Sda"/>
    <property type="match status" value="1"/>
</dbReference>
<sequence length="59" mass="6821">MKTLSHQGLINAYLEAINLQLEQEFIDMLLNELIRREILIEGLLDHADISGKKINDMNK</sequence>
<gene>
    <name evidence="1" type="ORF">GC097_05945</name>
</gene>
<evidence type="ECO:0000313" key="1">
    <source>
        <dbReference type="EMBL" id="NOU99565.1"/>
    </source>
</evidence>
<dbReference type="RefSeq" id="WP_171682435.1">
    <property type="nucleotide sequence ID" value="NZ_WHNZ01000013.1"/>
</dbReference>
<dbReference type="GO" id="GO:0004860">
    <property type="term" value="F:protein kinase inhibitor activity"/>
    <property type="evidence" value="ECO:0007669"/>
    <property type="project" value="UniProtKB-KW"/>
</dbReference>
<accession>A0ABX1ZHL3</accession>
<protein>
    <submittedName>
        <fullName evidence="1">Sporulation histidine kinase inhibitor Sda</fullName>
    </submittedName>
</protein>
<dbReference type="Gene3D" id="1.10.287.1100">
    <property type="entry name" value="Sporulation inhibitor A"/>
    <property type="match status" value="1"/>
</dbReference>
<dbReference type="Pfam" id="PF08970">
    <property type="entry name" value="Sda"/>
    <property type="match status" value="1"/>
</dbReference>
<dbReference type="EMBL" id="WHNZ01000013">
    <property type="protein sequence ID" value="NOU99565.1"/>
    <property type="molecule type" value="Genomic_DNA"/>
</dbReference>
<keyword evidence="1" id="KW-0649">Protein kinase inhibitor</keyword>
<proteinExistence type="predicted"/>
<dbReference type="Proteomes" id="UP000618579">
    <property type="component" value="Unassembled WGS sequence"/>
</dbReference>
<dbReference type="InterPro" id="IPR036916">
    <property type="entry name" value="Sda_sf"/>
</dbReference>
<dbReference type="InterPro" id="IPR015064">
    <property type="entry name" value="Sda"/>
</dbReference>
<organism evidence="1 2">
    <name type="scientific">Paenibacillus planticolens</name>
    <dbReference type="NCBI Taxonomy" id="2654976"/>
    <lineage>
        <taxon>Bacteria</taxon>
        <taxon>Bacillati</taxon>
        <taxon>Bacillota</taxon>
        <taxon>Bacilli</taxon>
        <taxon>Bacillales</taxon>
        <taxon>Paenibacillaceae</taxon>
        <taxon>Paenibacillus</taxon>
    </lineage>
</organism>
<name>A0ABX1ZHL3_9BACL</name>
<evidence type="ECO:0000313" key="2">
    <source>
        <dbReference type="Proteomes" id="UP000618579"/>
    </source>
</evidence>
<keyword evidence="2" id="KW-1185">Reference proteome</keyword>
<comment type="caution">
    <text evidence="1">The sequence shown here is derived from an EMBL/GenBank/DDBJ whole genome shotgun (WGS) entry which is preliminary data.</text>
</comment>
<reference evidence="1 2" key="1">
    <citation type="submission" date="2019-10" db="EMBL/GenBank/DDBJ databases">
        <title>Description of Paenibacillus pedi sp. nov.</title>
        <authorList>
            <person name="Carlier A."/>
            <person name="Qi S."/>
        </authorList>
    </citation>
    <scope>NUCLEOTIDE SEQUENCE [LARGE SCALE GENOMIC DNA]</scope>
    <source>
        <strain evidence="1 2">LMG 31457</strain>
    </source>
</reference>